<evidence type="ECO:0000256" key="1">
    <source>
        <dbReference type="ARBA" id="ARBA00022603"/>
    </source>
</evidence>
<feature type="binding site" evidence="6 7">
    <location>
        <position position="230"/>
    </location>
    <ligand>
        <name>Zn(2+)</name>
        <dbReference type="ChEBI" id="CHEBI:29105"/>
    </ligand>
</feature>
<evidence type="ECO:0000256" key="6">
    <source>
        <dbReference type="PIRSR" id="PIRSR037505-2"/>
    </source>
</evidence>
<feature type="domain" description="Hcy-binding" evidence="8">
    <location>
        <begin position="4"/>
        <end position="312"/>
    </location>
</feature>
<dbReference type="InterPro" id="IPR036589">
    <property type="entry name" value="HCY_dom_sf"/>
</dbReference>
<comment type="cofactor">
    <cofactor evidence="6">
        <name>Zn(2+)</name>
        <dbReference type="ChEBI" id="CHEBI:29105"/>
    </cofactor>
    <text evidence="6">Binds 1 zinc ion per subunit.</text>
</comment>
<proteinExistence type="predicted"/>
<keyword evidence="1 7" id="KW-0489">Methyltransferase</keyword>
<evidence type="ECO:0000259" key="8">
    <source>
        <dbReference type="PROSITE" id="PS50970"/>
    </source>
</evidence>
<dbReference type="NCBIfam" id="NF007020">
    <property type="entry name" value="PRK09485.1"/>
    <property type="match status" value="1"/>
</dbReference>
<keyword evidence="2 7" id="KW-0808">Transferase</keyword>
<name>A0A0C5VU32_9GAMM</name>
<evidence type="ECO:0000256" key="3">
    <source>
        <dbReference type="ARBA" id="ARBA00022723"/>
    </source>
</evidence>
<dbReference type="InterPro" id="IPR051486">
    <property type="entry name" value="Hcy_S-methyltransferase"/>
</dbReference>
<feature type="binding site" evidence="6 7">
    <location>
        <position position="297"/>
    </location>
    <ligand>
        <name>Zn(2+)</name>
        <dbReference type="ChEBI" id="CHEBI:29105"/>
    </ligand>
</feature>
<keyword evidence="4 6" id="KW-0862">Zinc</keyword>
<sequence>MLKADFSQLLEQYPFLVVDGAMATELEKSGCDLNHALWSAKVLREQPELIAEVHQRYFEAGADIAITASYQASFAGFKAYGMDEQQARETIARSVELAATARDRFWQEYDGTDRPRPMVAASVGPYGAYLADGSEYRGHYGVDDQTLKEFHRSRMAVLVEAGADLLACETLPSLQEARVLSELLAEFPQTCAWITFSARDGECISDGTPIAECVRALDELPQIVAVGVNCTALEHIPSLLKNMSRHTRLPLIVYPNSGEQYDADSKTWRVREHCSHHSLGSEVAEWVNLGARLVGGCCRTSPDDIKAVAEYRGEVAAT</sequence>
<dbReference type="FunFam" id="3.20.20.330:FF:000002">
    <property type="entry name" value="Homocysteine S-methyltransferase"/>
    <property type="match status" value="1"/>
</dbReference>
<accession>A0A0C5VU32</accession>
<dbReference type="GO" id="GO:0009086">
    <property type="term" value="P:methionine biosynthetic process"/>
    <property type="evidence" value="ECO:0007669"/>
    <property type="project" value="InterPro"/>
</dbReference>
<protein>
    <recommendedName>
        <fullName evidence="5">S-methylmethionine:homocysteine methyltransferase</fullName>
    </recommendedName>
</protein>
<reference evidence="9 10" key="1">
    <citation type="submission" date="2014-01" db="EMBL/GenBank/DDBJ databases">
        <title>Full genme sequencing of cellulolytic bacterium Gynuella sunshinyii YC6258T gen. nov., sp. nov.</title>
        <authorList>
            <person name="Khan H."/>
            <person name="Chung E.J."/>
            <person name="Chung Y.R."/>
        </authorList>
    </citation>
    <scope>NUCLEOTIDE SEQUENCE [LARGE SCALE GENOMIC DNA]</scope>
    <source>
        <strain evidence="9 10">YC6258</strain>
    </source>
</reference>
<evidence type="ECO:0000256" key="7">
    <source>
        <dbReference type="PROSITE-ProRule" id="PRU00333"/>
    </source>
</evidence>
<dbReference type="GO" id="GO:0008270">
    <property type="term" value="F:zinc ion binding"/>
    <property type="evidence" value="ECO:0007669"/>
    <property type="project" value="InterPro"/>
</dbReference>
<dbReference type="SUPFAM" id="SSF82282">
    <property type="entry name" value="Homocysteine S-methyltransferase"/>
    <property type="match status" value="1"/>
</dbReference>
<dbReference type="EMBL" id="CP007142">
    <property type="protein sequence ID" value="AJQ96803.1"/>
    <property type="molecule type" value="Genomic_DNA"/>
</dbReference>
<dbReference type="KEGG" id="gsn:YC6258_04771"/>
<dbReference type="HOGENOM" id="CLU_004914_3_2_6"/>
<dbReference type="Pfam" id="PF02574">
    <property type="entry name" value="S-methyl_trans"/>
    <property type="match status" value="1"/>
</dbReference>
<gene>
    <name evidence="9" type="ORF">YC6258_04771</name>
</gene>
<dbReference type="RefSeq" id="WP_044618725.1">
    <property type="nucleotide sequence ID" value="NZ_CP007142.1"/>
</dbReference>
<keyword evidence="3 6" id="KW-0479">Metal-binding</keyword>
<dbReference type="STRING" id="1445510.YC6258_04771"/>
<dbReference type="InterPro" id="IPR003726">
    <property type="entry name" value="HCY_dom"/>
</dbReference>
<evidence type="ECO:0000313" key="10">
    <source>
        <dbReference type="Proteomes" id="UP000032266"/>
    </source>
</evidence>
<dbReference type="Proteomes" id="UP000032266">
    <property type="component" value="Chromosome"/>
</dbReference>
<keyword evidence="10" id="KW-1185">Reference proteome</keyword>
<dbReference type="AlphaFoldDB" id="A0A0C5VU32"/>
<dbReference type="InterPro" id="IPR017226">
    <property type="entry name" value="BHMT-like"/>
</dbReference>
<dbReference type="GO" id="GO:0032259">
    <property type="term" value="P:methylation"/>
    <property type="evidence" value="ECO:0007669"/>
    <property type="project" value="UniProtKB-KW"/>
</dbReference>
<dbReference type="GO" id="GO:0033528">
    <property type="term" value="P:S-methylmethionine cycle"/>
    <property type="evidence" value="ECO:0007669"/>
    <property type="project" value="TreeGrafter"/>
</dbReference>
<dbReference type="PANTHER" id="PTHR46015:SF1">
    <property type="entry name" value="HOMOCYSTEINE S-METHYLTRANSFERASE-LIKE ISOFORM 1"/>
    <property type="match status" value="1"/>
</dbReference>
<dbReference type="PANTHER" id="PTHR46015">
    <property type="entry name" value="ZGC:172121"/>
    <property type="match status" value="1"/>
</dbReference>
<evidence type="ECO:0000256" key="5">
    <source>
        <dbReference type="ARBA" id="ARBA00076752"/>
    </source>
</evidence>
<evidence type="ECO:0000256" key="2">
    <source>
        <dbReference type="ARBA" id="ARBA00022679"/>
    </source>
</evidence>
<dbReference type="PIRSF" id="PIRSF037505">
    <property type="entry name" value="Betaine_HMT"/>
    <property type="match status" value="1"/>
</dbReference>
<evidence type="ECO:0000313" key="9">
    <source>
        <dbReference type="EMBL" id="AJQ96803.1"/>
    </source>
</evidence>
<feature type="binding site" evidence="6 7">
    <location>
        <position position="298"/>
    </location>
    <ligand>
        <name>Zn(2+)</name>
        <dbReference type="ChEBI" id="CHEBI:29105"/>
    </ligand>
</feature>
<dbReference type="PATRIC" id="fig|1445510.3.peg.4734"/>
<dbReference type="OrthoDB" id="9803687at2"/>
<dbReference type="GO" id="GO:0008898">
    <property type="term" value="F:S-adenosylmethionine-homocysteine S-methyltransferase activity"/>
    <property type="evidence" value="ECO:0007669"/>
    <property type="project" value="TreeGrafter"/>
</dbReference>
<dbReference type="PROSITE" id="PS50970">
    <property type="entry name" value="HCY"/>
    <property type="match status" value="1"/>
</dbReference>
<organism evidence="9 10">
    <name type="scientific">Gynuella sunshinyii YC6258</name>
    <dbReference type="NCBI Taxonomy" id="1445510"/>
    <lineage>
        <taxon>Bacteria</taxon>
        <taxon>Pseudomonadati</taxon>
        <taxon>Pseudomonadota</taxon>
        <taxon>Gammaproteobacteria</taxon>
        <taxon>Oceanospirillales</taxon>
        <taxon>Saccharospirillaceae</taxon>
        <taxon>Gynuella</taxon>
    </lineage>
</organism>
<dbReference type="Gene3D" id="3.20.20.330">
    <property type="entry name" value="Homocysteine-binding-like domain"/>
    <property type="match status" value="1"/>
</dbReference>
<evidence type="ECO:0000256" key="4">
    <source>
        <dbReference type="ARBA" id="ARBA00022833"/>
    </source>
</evidence>